<dbReference type="SUPFAM" id="SSF53613">
    <property type="entry name" value="Ribokinase-like"/>
    <property type="match status" value="1"/>
</dbReference>
<dbReference type="Gene3D" id="3.40.1190.20">
    <property type="match status" value="1"/>
</dbReference>
<evidence type="ECO:0000256" key="1">
    <source>
        <dbReference type="ARBA" id="ARBA00022679"/>
    </source>
</evidence>
<dbReference type="EMBL" id="BMNY01000002">
    <property type="protein sequence ID" value="GGM76849.1"/>
    <property type="molecule type" value="Genomic_DNA"/>
</dbReference>
<dbReference type="GO" id="GO:0005524">
    <property type="term" value="F:ATP binding"/>
    <property type="evidence" value="ECO:0007669"/>
    <property type="project" value="UniProtKB-KW"/>
</dbReference>
<accession>A0AA37BS34</accession>
<dbReference type="PANTHER" id="PTHR20858:SF17">
    <property type="entry name" value="HYDROXYMETHYLPYRIMIDINE_PHOSPHOMETHYLPYRIMIDINE KINASE THI20-RELATED"/>
    <property type="match status" value="1"/>
</dbReference>
<protein>
    <submittedName>
        <fullName evidence="6">Hydroxymethylpyrimidine/phosphomethylpyrimidine kinase</fullName>
    </submittedName>
</protein>
<dbReference type="InterPro" id="IPR029056">
    <property type="entry name" value="Ribokinase-like"/>
</dbReference>
<dbReference type="GO" id="GO:0005829">
    <property type="term" value="C:cytosol"/>
    <property type="evidence" value="ECO:0007669"/>
    <property type="project" value="TreeGrafter"/>
</dbReference>
<evidence type="ECO:0000313" key="7">
    <source>
        <dbReference type="Proteomes" id="UP000632195"/>
    </source>
</evidence>
<evidence type="ECO:0000313" key="6">
    <source>
        <dbReference type="EMBL" id="GGM76849.1"/>
    </source>
</evidence>
<keyword evidence="7" id="KW-1185">Reference proteome</keyword>
<dbReference type="RefSeq" id="WP_188681492.1">
    <property type="nucleotide sequence ID" value="NZ_BMNY01000002.1"/>
</dbReference>
<dbReference type="InterPro" id="IPR013749">
    <property type="entry name" value="PM/HMP-P_kinase-1"/>
</dbReference>
<keyword evidence="1" id="KW-0808">Transferase</keyword>
<dbReference type="Proteomes" id="UP000632195">
    <property type="component" value="Unassembled WGS sequence"/>
</dbReference>
<comment type="caution">
    <text evidence="6">The sequence shown here is derived from an EMBL/GenBank/DDBJ whole genome shotgun (WGS) entry which is preliminary data.</text>
</comment>
<dbReference type="GO" id="GO:0008972">
    <property type="term" value="F:phosphomethylpyrimidine kinase activity"/>
    <property type="evidence" value="ECO:0007669"/>
    <property type="project" value="InterPro"/>
</dbReference>
<dbReference type="PANTHER" id="PTHR20858">
    <property type="entry name" value="PHOSPHOMETHYLPYRIMIDINE KINASE"/>
    <property type="match status" value="1"/>
</dbReference>
<dbReference type="AlphaFoldDB" id="A0AA37BS34"/>
<reference evidence="6" key="2">
    <citation type="submission" date="2022-09" db="EMBL/GenBank/DDBJ databases">
        <authorList>
            <person name="Sun Q."/>
            <person name="Ohkuma M."/>
        </authorList>
    </citation>
    <scope>NUCLEOTIDE SEQUENCE</scope>
    <source>
        <strain evidence="6">JCM 13583</strain>
    </source>
</reference>
<proteinExistence type="predicted"/>
<keyword evidence="4" id="KW-0067">ATP-binding</keyword>
<organism evidence="6 7">
    <name type="scientific">Thermogymnomonas acidicola</name>
    <dbReference type="NCBI Taxonomy" id="399579"/>
    <lineage>
        <taxon>Archaea</taxon>
        <taxon>Methanobacteriati</taxon>
        <taxon>Thermoplasmatota</taxon>
        <taxon>Thermoplasmata</taxon>
        <taxon>Thermoplasmatales</taxon>
        <taxon>Thermogymnomonas</taxon>
    </lineage>
</organism>
<evidence type="ECO:0000256" key="3">
    <source>
        <dbReference type="ARBA" id="ARBA00022777"/>
    </source>
</evidence>
<dbReference type="GO" id="GO:0009228">
    <property type="term" value="P:thiamine biosynthetic process"/>
    <property type="evidence" value="ECO:0007669"/>
    <property type="project" value="InterPro"/>
</dbReference>
<sequence>MSVPRCLTVAGSDSGGGAGIQADLKTFTAFRAFGMSVIVALTAQNSCRVVSIHPVPVKFIEDQMDAVLTDIGTDAAKTGMLFSSEIIWSVAGKFREYGVRNIVVDPVMVSKSGARLLQESAVNSLKSNLLPQCTLVTPNVPEAEVISGIRINGEEDMVRAGEKIRDEFGCSVLMKGGHTNLQEVPDILVASKVSRFTGTRIETRNTHGTGDTLSSAICACLAMGKSLEQSVRIAKSYLQKAIEASFPMGQCFGSLGHFWNCSLGNGL</sequence>
<gene>
    <name evidence="6" type="ORF">GCM10007108_13670</name>
</gene>
<dbReference type="CDD" id="cd01169">
    <property type="entry name" value="HMPP_kinase"/>
    <property type="match status" value="1"/>
</dbReference>
<feature type="domain" description="Pyridoxamine kinase/Phosphomethylpyrimidine kinase" evidence="5">
    <location>
        <begin position="13"/>
        <end position="254"/>
    </location>
</feature>
<evidence type="ECO:0000256" key="2">
    <source>
        <dbReference type="ARBA" id="ARBA00022741"/>
    </source>
</evidence>
<dbReference type="FunFam" id="3.40.1190.20:FF:000003">
    <property type="entry name" value="Phosphomethylpyrimidine kinase ThiD"/>
    <property type="match status" value="1"/>
</dbReference>
<dbReference type="NCBIfam" id="TIGR00097">
    <property type="entry name" value="HMP-P_kinase"/>
    <property type="match status" value="1"/>
</dbReference>
<keyword evidence="2" id="KW-0547">Nucleotide-binding</keyword>
<dbReference type="Pfam" id="PF08543">
    <property type="entry name" value="Phos_pyr_kin"/>
    <property type="match status" value="1"/>
</dbReference>
<dbReference type="InterPro" id="IPR004399">
    <property type="entry name" value="HMP/HMP-P_kinase_dom"/>
</dbReference>
<evidence type="ECO:0000256" key="4">
    <source>
        <dbReference type="ARBA" id="ARBA00022840"/>
    </source>
</evidence>
<reference evidence="6" key="1">
    <citation type="journal article" date="2014" name="Int. J. Syst. Evol. Microbiol.">
        <title>Complete genome sequence of Corynebacterium casei LMG S-19264T (=DSM 44701T), isolated from a smear-ripened cheese.</title>
        <authorList>
            <consortium name="US DOE Joint Genome Institute (JGI-PGF)"/>
            <person name="Walter F."/>
            <person name="Albersmeier A."/>
            <person name="Kalinowski J."/>
            <person name="Ruckert C."/>
        </authorList>
    </citation>
    <scope>NUCLEOTIDE SEQUENCE</scope>
    <source>
        <strain evidence="6">JCM 13583</strain>
    </source>
</reference>
<dbReference type="GO" id="GO:0008902">
    <property type="term" value="F:hydroxymethylpyrimidine kinase activity"/>
    <property type="evidence" value="ECO:0007669"/>
    <property type="project" value="TreeGrafter"/>
</dbReference>
<keyword evidence="3 6" id="KW-0418">Kinase</keyword>
<name>A0AA37BS34_9ARCH</name>
<evidence type="ECO:0000259" key="5">
    <source>
        <dbReference type="Pfam" id="PF08543"/>
    </source>
</evidence>